<keyword evidence="2" id="KW-1185">Reference proteome</keyword>
<organism evidence="1 2">
    <name type="scientific">Actinomadura napierensis</name>
    <dbReference type="NCBI Taxonomy" id="267854"/>
    <lineage>
        <taxon>Bacteria</taxon>
        <taxon>Bacillati</taxon>
        <taxon>Actinomycetota</taxon>
        <taxon>Actinomycetes</taxon>
        <taxon>Streptosporangiales</taxon>
        <taxon>Thermomonosporaceae</taxon>
        <taxon>Actinomadura</taxon>
    </lineage>
</organism>
<dbReference type="Proteomes" id="UP001501020">
    <property type="component" value="Unassembled WGS sequence"/>
</dbReference>
<evidence type="ECO:0000313" key="1">
    <source>
        <dbReference type="EMBL" id="GAA2125267.1"/>
    </source>
</evidence>
<name>A0ABP5K5W7_9ACTN</name>
<evidence type="ECO:0000313" key="2">
    <source>
        <dbReference type="Proteomes" id="UP001501020"/>
    </source>
</evidence>
<protein>
    <recommendedName>
        <fullName evidence="3">Transposase</fullName>
    </recommendedName>
</protein>
<dbReference type="EMBL" id="BAAAMR010000007">
    <property type="protein sequence ID" value="GAA2125267.1"/>
    <property type="molecule type" value="Genomic_DNA"/>
</dbReference>
<reference evidence="2" key="1">
    <citation type="journal article" date="2019" name="Int. J. Syst. Evol. Microbiol.">
        <title>The Global Catalogue of Microorganisms (GCM) 10K type strain sequencing project: providing services to taxonomists for standard genome sequencing and annotation.</title>
        <authorList>
            <consortium name="The Broad Institute Genomics Platform"/>
            <consortium name="The Broad Institute Genome Sequencing Center for Infectious Disease"/>
            <person name="Wu L."/>
            <person name="Ma J."/>
        </authorList>
    </citation>
    <scope>NUCLEOTIDE SEQUENCE [LARGE SCALE GENOMIC DNA]</scope>
    <source>
        <strain evidence="2">JCM 13850</strain>
    </source>
</reference>
<proteinExistence type="predicted"/>
<comment type="caution">
    <text evidence="1">The sequence shown here is derived from an EMBL/GenBank/DDBJ whole genome shotgun (WGS) entry which is preliminary data.</text>
</comment>
<evidence type="ECO:0008006" key="3">
    <source>
        <dbReference type="Google" id="ProtNLM"/>
    </source>
</evidence>
<gene>
    <name evidence="1" type="ORF">GCM10009727_13480</name>
</gene>
<sequence length="62" mass="6641">MRENLGWGYRRVHGELLVLGIKVASAAVWEILNDAGVDPAPERSATTWAGFLSFQAEGVAGV</sequence>
<accession>A0ABP5K5W7</accession>
<dbReference type="RefSeq" id="WP_344262603.1">
    <property type="nucleotide sequence ID" value="NZ_BAAAMR010000007.1"/>
</dbReference>